<dbReference type="SUPFAM" id="SSF56112">
    <property type="entry name" value="Protein kinase-like (PK-like)"/>
    <property type="match status" value="1"/>
</dbReference>
<evidence type="ECO:0000256" key="5">
    <source>
        <dbReference type="SAM" id="MobiDB-lite"/>
    </source>
</evidence>
<name>A0A7Y4INA5_MYXXA</name>
<dbReference type="GO" id="GO:0005524">
    <property type="term" value="F:ATP binding"/>
    <property type="evidence" value="ECO:0007669"/>
    <property type="project" value="UniProtKB-KW"/>
</dbReference>
<evidence type="ECO:0000256" key="1">
    <source>
        <dbReference type="ARBA" id="ARBA00022679"/>
    </source>
</evidence>
<dbReference type="SMART" id="SM00220">
    <property type="entry name" value="S_TKc"/>
    <property type="match status" value="1"/>
</dbReference>
<reference evidence="7 8" key="1">
    <citation type="submission" date="2020-05" db="EMBL/GenBank/DDBJ databases">
        <authorList>
            <person name="Whitworth D."/>
        </authorList>
    </citation>
    <scope>NUCLEOTIDE SEQUENCE [LARGE SCALE GENOMIC DNA]</scope>
    <source>
        <strain evidence="7 8">AM005</strain>
    </source>
</reference>
<keyword evidence="1" id="KW-0808">Transferase</keyword>
<feature type="domain" description="Protein kinase" evidence="6">
    <location>
        <begin position="19"/>
        <end position="287"/>
    </location>
</feature>
<dbReference type="InterPro" id="IPR011009">
    <property type="entry name" value="Kinase-like_dom_sf"/>
</dbReference>
<dbReference type="InterPro" id="IPR000719">
    <property type="entry name" value="Prot_kinase_dom"/>
</dbReference>
<evidence type="ECO:0000256" key="3">
    <source>
        <dbReference type="ARBA" id="ARBA00022777"/>
    </source>
</evidence>
<accession>A0A7Y4INA5</accession>
<dbReference type="GO" id="GO:0004674">
    <property type="term" value="F:protein serine/threonine kinase activity"/>
    <property type="evidence" value="ECO:0007669"/>
    <property type="project" value="TreeGrafter"/>
</dbReference>
<evidence type="ECO:0000313" key="7">
    <source>
        <dbReference type="EMBL" id="NOJ81965.1"/>
    </source>
</evidence>
<dbReference type="RefSeq" id="WP_171443924.1">
    <property type="nucleotide sequence ID" value="NZ_JABFNS010000044.1"/>
</dbReference>
<feature type="region of interest" description="Disordered" evidence="5">
    <location>
        <begin position="487"/>
        <end position="507"/>
    </location>
</feature>
<dbReference type="Gene3D" id="1.10.510.10">
    <property type="entry name" value="Transferase(Phosphotransferase) domain 1"/>
    <property type="match status" value="1"/>
</dbReference>
<protein>
    <submittedName>
        <fullName evidence="7">Protein kinase</fullName>
    </submittedName>
</protein>
<keyword evidence="4" id="KW-0067">ATP-binding</keyword>
<evidence type="ECO:0000313" key="8">
    <source>
        <dbReference type="Proteomes" id="UP000533080"/>
    </source>
</evidence>
<dbReference type="Gene3D" id="3.30.200.20">
    <property type="entry name" value="Phosphorylase Kinase, domain 1"/>
    <property type="match status" value="1"/>
</dbReference>
<dbReference type="CDD" id="cd14014">
    <property type="entry name" value="STKc_PknB_like"/>
    <property type="match status" value="1"/>
</dbReference>
<evidence type="ECO:0000256" key="2">
    <source>
        <dbReference type="ARBA" id="ARBA00022741"/>
    </source>
</evidence>
<gene>
    <name evidence="7" type="ORF">HNV28_27180</name>
</gene>
<dbReference type="EMBL" id="JABFNT010000107">
    <property type="protein sequence ID" value="NOJ81965.1"/>
    <property type="molecule type" value="Genomic_DNA"/>
</dbReference>
<dbReference type="PROSITE" id="PS50011">
    <property type="entry name" value="PROTEIN_KINASE_DOM"/>
    <property type="match status" value="1"/>
</dbReference>
<dbReference type="AlphaFoldDB" id="A0A7Y4INA5"/>
<keyword evidence="3 7" id="KW-0418">Kinase</keyword>
<proteinExistence type="predicted"/>
<dbReference type="PANTHER" id="PTHR43289:SF6">
    <property type="entry name" value="SERINE_THREONINE-PROTEIN KINASE NEKL-3"/>
    <property type="match status" value="1"/>
</dbReference>
<dbReference type="Proteomes" id="UP000533080">
    <property type="component" value="Unassembled WGS sequence"/>
</dbReference>
<evidence type="ECO:0000259" key="6">
    <source>
        <dbReference type="PROSITE" id="PS50011"/>
    </source>
</evidence>
<comment type="caution">
    <text evidence="7">The sequence shown here is derived from an EMBL/GenBank/DDBJ whole genome shotgun (WGS) entry which is preliminary data.</text>
</comment>
<sequence length="653" mass="69109">MRDNGPPAVLSPGDSVMGYTVVRQLDRGGFGTVYLATNGGQPCALKLVERQRVEGRVEKEVSILLRLTHPNVVGIRGFTYWQAEERDFALIAMEYVEGRKLSAWVKDENPCARRIAKVTLDMARALEASHEAGVVHRDVKDANVMVRDADGLAVLVDYGIGDYRGAPGVTQSMLPPGTMEYRPPEAWLFWKQHMDQQSGARYVSVPSDDMWALGTVLYRLLTARLPFDAGTDAEYVQSVIGKSPVPPHYVNRFVPERLGMLCMRLLEKDPAARPDASTVCAALEELLSGAEGEAWDTPLFDAYGPNSATTENEGKVNKLERWAKRPLRQMRRGKAPGPELPEVPGEGRPAALPPEAPLVPAATRPVEAQLPGLALEAGVGAEAAMEADAALLVAPVAPVVEAGRRSFLSRLRLGRVLGAGLLAMALASGAYFSLRTAAPQPQSDPGQEVAAYAKKPQAAPAAAPIGPEATPAAVAPPATLPEVTATVTTPQNDTVSSPPAPAKKAARSVRTALATTALCGALACSGPQVRPAPDPESCPSGATKGMKMLGMDIGDDAGASFIRGDSKYVTVREGAAQIILGSDKATLSGRLIIADRVYVRLTRARTSKGSFPVCLEVLDSSGNRGLEIEGGGGDTGKARVFSAVSVKAVSEFE</sequence>
<dbReference type="PANTHER" id="PTHR43289">
    <property type="entry name" value="MITOGEN-ACTIVATED PROTEIN KINASE KINASE KINASE 20-RELATED"/>
    <property type="match status" value="1"/>
</dbReference>
<keyword evidence="2" id="KW-0547">Nucleotide-binding</keyword>
<dbReference type="Pfam" id="PF00069">
    <property type="entry name" value="Pkinase"/>
    <property type="match status" value="1"/>
</dbReference>
<dbReference type="InterPro" id="IPR008271">
    <property type="entry name" value="Ser/Thr_kinase_AS"/>
</dbReference>
<organism evidence="7 8">
    <name type="scientific">Myxococcus xanthus</name>
    <dbReference type="NCBI Taxonomy" id="34"/>
    <lineage>
        <taxon>Bacteria</taxon>
        <taxon>Pseudomonadati</taxon>
        <taxon>Myxococcota</taxon>
        <taxon>Myxococcia</taxon>
        <taxon>Myxococcales</taxon>
        <taxon>Cystobacterineae</taxon>
        <taxon>Myxococcaceae</taxon>
        <taxon>Myxococcus</taxon>
    </lineage>
</organism>
<dbReference type="PROSITE" id="PS00108">
    <property type="entry name" value="PROTEIN_KINASE_ST"/>
    <property type="match status" value="1"/>
</dbReference>
<evidence type="ECO:0000256" key="4">
    <source>
        <dbReference type="ARBA" id="ARBA00022840"/>
    </source>
</evidence>